<gene>
    <name evidence="2" type="ORF">VMF7928_04479</name>
</gene>
<keyword evidence="3" id="KW-1185">Reference proteome</keyword>
<accession>A0ABM9A9P9</accession>
<dbReference type="Pfam" id="PF13708">
    <property type="entry name" value="DUF4942"/>
    <property type="match status" value="1"/>
</dbReference>
<name>A0ABM9A9P9_9VIBR</name>
<evidence type="ECO:0000313" key="3">
    <source>
        <dbReference type="Proteomes" id="UP000838748"/>
    </source>
</evidence>
<protein>
    <recommendedName>
        <fullName evidence="1">DUF4942 domain-containing protein</fullName>
    </recommendedName>
</protein>
<reference evidence="2" key="1">
    <citation type="submission" date="2021-11" db="EMBL/GenBank/DDBJ databases">
        <authorList>
            <person name="Rodrigo-Torres L."/>
            <person name="Arahal R. D."/>
            <person name="Lucena T."/>
        </authorList>
    </citation>
    <scope>NUCLEOTIDE SEQUENCE</scope>
    <source>
        <strain evidence="2">CECT 7928</strain>
    </source>
</reference>
<proteinExistence type="predicted"/>
<dbReference type="InterPro" id="IPR031339">
    <property type="entry name" value="DUF4942"/>
</dbReference>
<dbReference type="RefSeq" id="WP_237364140.1">
    <property type="nucleotide sequence ID" value="NZ_CAKLDM010000005.1"/>
</dbReference>
<comment type="caution">
    <text evidence="2">The sequence shown here is derived from an EMBL/GenBank/DDBJ whole genome shotgun (WGS) entry which is preliminary data.</text>
</comment>
<sequence>MGTELKERLNAKQICERKIQIKGMLNQAVELLGEADSLMKTVSTYGLNFDRNTFYSPSEQTQRARSLKNLTGQVNSKFWDYILELGQFRQLMSAKKRKQIDTDMQNPPPLTYDTLTATFNDLLGDRANLLQDLTESVFKSRSSQYKSNQGHKLNKRMIFNNVFCKNGSRYQSDLLTDACRVFSVLTGVDAPEIVSILSEAQEPVFAFGGAVKFVAFQKGSVHVWILDKELEHKVNNILNGCFDGQLTEVII</sequence>
<organism evidence="2 3">
    <name type="scientific">Vibrio marisflavi CECT 7928</name>
    <dbReference type="NCBI Taxonomy" id="634439"/>
    <lineage>
        <taxon>Bacteria</taxon>
        <taxon>Pseudomonadati</taxon>
        <taxon>Pseudomonadota</taxon>
        <taxon>Gammaproteobacteria</taxon>
        <taxon>Vibrionales</taxon>
        <taxon>Vibrionaceae</taxon>
        <taxon>Vibrio</taxon>
    </lineage>
</organism>
<evidence type="ECO:0000313" key="2">
    <source>
        <dbReference type="EMBL" id="CAH0543224.1"/>
    </source>
</evidence>
<dbReference type="EMBL" id="CAKLDM010000005">
    <property type="protein sequence ID" value="CAH0543224.1"/>
    <property type="molecule type" value="Genomic_DNA"/>
</dbReference>
<evidence type="ECO:0000259" key="1">
    <source>
        <dbReference type="Pfam" id="PF13708"/>
    </source>
</evidence>
<dbReference type="Proteomes" id="UP000838748">
    <property type="component" value="Unassembled WGS sequence"/>
</dbReference>
<feature type="domain" description="DUF4942" evidence="1">
    <location>
        <begin position="73"/>
        <end position="238"/>
    </location>
</feature>